<dbReference type="HOGENOM" id="CLU_2982965_0_0_1"/>
<keyword evidence="1" id="KW-0732">Signal</keyword>
<reference evidence="3" key="1">
    <citation type="journal article" date="2007" name="Nature">
        <title>The grapevine genome sequence suggests ancestral hexaploidization in major angiosperm phyla.</title>
        <authorList>
            <consortium name="The French-Italian Public Consortium for Grapevine Genome Characterization."/>
            <person name="Jaillon O."/>
            <person name="Aury J.-M."/>
            <person name="Noel B."/>
            <person name="Policriti A."/>
            <person name="Clepet C."/>
            <person name="Casagrande A."/>
            <person name="Choisne N."/>
            <person name="Aubourg S."/>
            <person name="Vitulo N."/>
            <person name="Jubin C."/>
            <person name="Vezzi A."/>
            <person name="Legeai F."/>
            <person name="Hugueney P."/>
            <person name="Dasilva C."/>
            <person name="Horner D."/>
            <person name="Mica E."/>
            <person name="Jublot D."/>
            <person name="Poulain J."/>
            <person name="Bruyere C."/>
            <person name="Billault A."/>
            <person name="Segurens B."/>
            <person name="Gouyvenoux M."/>
            <person name="Ugarte E."/>
            <person name="Cattonaro F."/>
            <person name="Anthouard V."/>
            <person name="Vico V."/>
            <person name="Del Fabbro C."/>
            <person name="Alaux M."/>
            <person name="Di Gaspero G."/>
            <person name="Dumas V."/>
            <person name="Felice N."/>
            <person name="Paillard S."/>
            <person name="Juman I."/>
            <person name="Moroldo M."/>
            <person name="Scalabrin S."/>
            <person name="Canaguier A."/>
            <person name="Le Clainche I."/>
            <person name="Malacrida G."/>
            <person name="Durand E."/>
            <person name="Pesole G."/>
            <person name="Laucou V."/>
            <person name="Chatelet P."/>
            <person name="Merdinoglu D."/>
            <person name="Delledonne M."/>
            <person name="Pezzotti M."/>
            <person name="Lecharny A."/>
            <person name="Scarpelli C."/>
            <person name="Artiguenave F."/>
            <person name="Pe M.E."/>
            <person name="Valle G."/>
            <person name="Morgante M."/>
            <person name="Caboche M."/>
            <person name="Adam-Blondon A.-F."/>
            <person name="Weissenbach J."/>
            <person name="Quetier F."/>
            <person name="Wincker P."/>
        </authorList>
    </citation>
    <scope>NUCLEOTIDE SEQUENCE [LARGE SCALE GENOMIC DNA]</scope>
    <source>
        <strain evidence="3">cv. Pinot noir / PN40024</strain>
    </source>
</reference>
<accession>F6HHT0</accession>
<name>F6HHT0_VITVI</name>
<evidence type="ECO:0000313" key="2">
    <source>
        <dbReference type="EMBL" id="CCB51807.1"/>
    </source>
</evidence>
<evidence type="ECO:0000256" key="1">
    <source>
        <dbReference type="SAM" id="SignalP"/>
    </source>
</evidence>
<organism evidence="2 3">
    <name type="scientific">Vitis vinifera</name>
    <name type="common">Grape</name>
    <dbReference type="NCBI Taxonomy" id="29760"/>
    <lineage>
        <taxon>Eukaryota</taxon>
        <taxon>Viridiplantae</taxon>
        <taxon>Streptophyta</taxon>
        <taxon>Embryophyta</taxon>
        <taxon>Tracheophyta</taxon>
        <taxon>Spermatophyta</taxon>
        <taxon>Magnoliopsida</taxon>
        <taxon>eudicotyledons</taxon>
        <taxon>Gunneridae</taxon>
        <taxon>Pentapetalae</taxon>
        <taxon>rosids</taxon>
        <taxon>Vitales</taxon>
        <taxon>Vitaceae</taxon>
        <taxon>Viteae</taxon>
        <taxon>Vitis</taxon>
    </lineage>
</organism>
<gene>
    <name evidence="2" type="ordered locus">VIT_01s0127g00110</name>
</gene>
<dbReference type="InParanoid" id="F6HHT0"/>
<dbReference type="PaxDb" id="29760-VIT_01s0127g00110.t01"/>
<sequence length="58" mass="6188">MRHHSLPHCFLAPLLTCFVVSFSEETFCGADSLNHLSLQAPSMPNPCIGSGSTVKALS</sequence>
<dbReference type="AlphaFoldDB" id="F6HHT0"/>
<keyword evidence="3" id="KW-1185">Reference proteome</keyword>
<feature type="chain" id="PRO_5003335826" evidence="1">
    <location>
        <begin position="24"/>
        <end position="58"/>
    </location>
</feature>
<dbReference type="Proteomes" id="UP000009183">
    <property type="component" value="Chromosome 1"/>
</dbReference>
<feature type="signal peptide" evidence="1">
    <location>
        <begin position="1"/>
        <end position="23"/>
    </location>
</feature>
<evidence type="ECO:0000313" key="3">
    <source>
        <dbReference type="Proteomes" id="UP000009183"/>
    </source>
</evidence>
<protein>
    <submittedName>
        <fullName evidence="2">Uncharacterized protein</fullName>
    </submittedName>
</protein>
<dbReference type="EMBL" id="FN595761">
    <property type="protein sequence ID" value="CCB51807.1"/>
    <property type="molecule type" value="Genomic_DNA"/>
</dbReference>
<proteinExistence type="predicted"/>